<dbReference type="Gene3D" id="1.10.260.40">
    <property type="entry name" value="lambda repressor-like DNA-binding domains"/>
    <property type="match status" value="1"/>
</dbReference>
<protein>
    <submittedName>
        <fullName evidence="6">LacI family transcriptional regulator</fullName>
    </submittedName>
</protein>
<name>A0A9W6S391_9ACTN</name>
<dbReference type="CDD" id="cd01392">
    <property type="entry name" value="HTH_LacI"/>
    <property type="match status" value="1"/>
</dbReference>
<reference evidence="6" key="2">
    <citation type="submission" date="2023-03" db="EMBL/GenBank/DDBJ databases">
        <title>Actinoallomurus iriomotensis NBRC 103684.</title>
        <authorList>
            <person name="Ichikawa N."/>
            <person name="Sato H."/>
            <person name="Tonouchi N."/>
        </authorList>
    </citation>
    <scope>NUCLEOTIDE SEQUENCE</scope>
    <source>
        <strain evidence="6">NBRC 103684</strain>
    </source>
</reference>
<evidence type="ECO:0000313" key="6">
    <source>
        <dbReference type="EMBL" id="GLY87345.1"/>
    </source>
</evidence>
<dbReference type="Gene3D" id="3.40.50.2300">
    <property type="match status" value="2"/>
</dbReference>
<dbReference type="InterPro" id="IPR000843">
    <property type="entry name" value="HTH_LacI"/>
</dbReference>
<keyword evidence="1" id="KW-0805">Transcription regulation</keyword>
<feature type="domain" description="HTH lacI-type" evidence="4">
    <location>
        <begin position="3"/>
        <end position="57"/>
    </location>
</feature>
<dbReference type="EMBL" id="BSTJ01000019">
    <property type="protein sequence ID" value="GLY81460.1"/>
    <property type="molecule type" value="Genomic_DNA"/>
</dbReference>
<evidence type="ECO:0000256" key="2">
    <source>
        <dbReference type="ARBA" id="ARBA00023125"/>
    </source>
</evidence>
<accession>A0A9W6S391</accession>
<evidence type="ECO:0000313" key="7">
    <source>
        <dbReference type="Proteomes" id="UP001165074"/>
    </source>
</evidence>
<dbReference type="GO" id="GO:0000976">
    <property type="term" value="F:transcription cis-regulatory region binding"/>
    <property type="evidence" value="ECO:0007669"/>
    <property type="project" value="TreeGrafter"/>
</dbReference>
<dbReference type="InterPro" id="IPR046335">
    <property type="entry name" value="LacI/GalR-like_sensor"/>
</dbReference>
<dbReference type="RefSeq" id="WP_285576349.1">
    <property type="nucleotide sequence ID" value="NZ_BSTJ01000019.1"/>
</dbReference>
<dbReference type="CDD" id="cd06267">
    <property type="entry name" value="PBP1_LacI_sugar_binding-like"/>
    <property type="match status" value="1"/>
</dbReference>
<keyword evidence="7" id="KW-1185">Reference proteome</keyword>
<keyword evidence="2" id="KW-0238">DNA-binding</keyword>
<evidence type="ECO:0000256" key="1">
    <source>
        <dbReference type="ARBA" id="ARBA00023015"/>
    </source>
</evidence>
<dbReference type="SUPFAM" id="SSF53822">
    <property type="entry name" value="Periplasmic binding protein-like I"/>
    <property type="match status" value="1"/>
</dbReference>
<dbReference type="Pfam" id="PF13377">
    <property type="entry name" value="Peripla_BP_3"/>
    <property type="match status" value="1"/>
</dbReference>
<gene>
    <name evidence="5" type="ORF">Airi01_097270</name>
    <name evidence="6" type="ORF">Airi02_052740</name>
</gene>
<dbReference type="SUPFAM" id="SSF47413">
    <property type="entry name" value="lambda repressor-like DNA-binding domains"/>
    <property type="match status" value="1"/>
</dbReference>
<comment type="caution">
    <text evidence="6">The sequence shown here is derived from an EMBL/GenBank/DDBJ whole genome shotgun (WGS) entry which is preliminary data.</text>
</comment>
<dbReference type="EMBL" id="BSTK01000008">
    <property type="protein sequence ID" value="GLY87345.1"/>
    <property type="molecule type" value="Genomic_DNA"/>
</dbReference>
<evidence type="ECO:0000313" key="5">
    <source>
        <dbReference type="EMBL" id="GLY81460.1"/>
    </source>
</evidence>
<organism evidence="6 7">
    <name type="scientific">Actinoallomurus iriomotensis</name>
    <dbReference type="NCBI Taxonomy" id="478107"/>
    <lineage>
        <taxon>Bacteria</taxon>
        <taxon>Bacillati</taxon>
        <taxon>Actinomycetota</taxon>
        <taxon>Actinomycetes</taxon>
        <taxon>Streptosporangiales</taxon>
        <taxon>Thermomonosporaceae</taxon>
        <taxon>Actinoallomurus</taxon>
    </lineage>
</organism>
<dbReference type="Proteomes" id="UP001165074">
    <property type="component" value="Unassembled WGS sequence"/>
</dbReference>
<dbReference type="PRINTS" id="PR00036">
    <property type="entry name" value="HTHLACI"/>
</dbReference>
<evidence type="ECO:0000256" key="3">
    <source>
        <dbReference type="ARBA" id="ARBA00023163"/>
    </source>
</evidence>
<proteinExistence type="predicted"/>
<dbReference type="PROSITE" id="PS50932">
    <property type="entry name" value="HTH_LACI_2"/>
    <property type="match status" value="1"/>
</dbReference>
<reference evidence="5" key="1">
    <citation type="submission" date="2023-03" db="EMBL/GenBank/DDBJ databases">
        <title>Actinoallomurus iriomotensis NBRC 103681.</title>
        <authorList>
            <person name="Ichikawa N."/>
            <person name="Sato H."/>
            <person name="Tonouchi N."/>
        </authorList>
    </citation>
    <scope>NUCLEOTIDE SEQUENCE</scope>
    <source>
        <strain evidence="5">NBRC 103681</strain>
    </source>
</reference>
<keyword evidence="3" id="KW-0804">Transcription</keyword>
<dbReference type="GO" id="GO:0003700">
    <property type="term" value="F:DNA-binding transcription factor activity"/>
    <property type="evidence" value="ECO:0007669"/>
    <property type="project" value="TreeGrafter"/>
</dbReference>
<dbReference type="InterPro" id="IPR010982">
    <property type="entry name" value="Lambda_DNA-bd_dom_sf"/>
</dbReference>
<dbReference type="PANTHER" id="PTHR30146:SF109">
    <property type="entry name" value="HTH-TYPE TRANSCRIPTIONAL REGULATOR GALS"/>
    <property type="match status" value="1"/>
</dbReference>
<sequence length="333" mass="35726">MRPTMRDVARRAGVSLKTVSRVVNGEDGVRPDTTAKVNAAISALGFRRNDIARALRGGKRTRSLGLVIKDVANPFYSQIARGVEEVARAHDLLVISGCSDEDPARERHLIRSLCERRVDGLLVVPSGTDHRYLIPEISMGTPAVFIDRPPEEALEADVVLIDSVGGARTAVDHLVRHGHRRIACLSDLPGIFTASERLRGYREALGEHGVPVDEALVRPGRHDVAGAESAMAELLALDDPPTAVFTGNNRLTVGALRAVQAAGAGTALVGFDDLELADMLATPVTVVAHQPVEMGRRAAELLCRRMAGEELPPQRVVLPTHLIVRGSGELPPP</sequence>
<dbReference type="AlphaFoldDB" id="A0A9W6S391"/>
<dbReference type="Proteomes" id="UP001165135">
    <property type="component" value="Unassembled WGS sequence"/>
</dbReference>
<dbReference type="Pfam" id="PF00356">
    <property type="entry name" value="LacI"/>
    <property type="match status" value="1"/>
</dbReference>
<dbReference type="PANTHER" id="PTHR30146">
    <property type="entry name" value="LACI-RELATED TRANSCRIPTIONAL REPRESSOR"/>
    <property type="match status" value="1"/>
</dbReference>
<dbReference type="InterPro" id="IPR028082">
    <property type="entry name" value="Peripla_BP_I"/>
</dbReference>
<dbReference type="PROSITE" id="PS00356">
    <property type="entry name" value="HTH_LACI_1"/>
    <property type="match status" value="1"/>
</dbReference>
<evidence type="ECO:0000259" key="4">
    <source>
        <dbReference type="PROSITE" id="PS50932"/>
    </source>
</evidence>
<dbReference type="SMART" id="SM00354">
    <property type="entry name" value="HTH_LACI"/>
    <property type="match status" value="1"/>
</dbReference>